<keyword evidence="2" id="KW-1185">Reference proteome</keyword>
<dbReference type="AlphaFoldDB" id="A0A2G5E455"/>
<dbReference type="Proteomes" id="UP000230069">
    <property type="component" value="Unassembled WGS sequence"/>
</dbReference>
<evidence type="ECO:0000313" key="2">
    <source>
        <dbReference type="Proteomes" id="UP000230069"/>
    </source>
</evidence>
<dbReference type="EMBL" id="KZ305029">
    <property type="protein sequence ID" value="PIA50533.1"/>
    <property type="molecule type" value="Genomic_DNA"/>
</dbReference>
<sequence>MFFISSSFLSLRKEEGSRSNFPLQLSSSFLWSYLCILNFPRDLTSLVREMRQKIKNIHLNLVDRIHYIDIY</sequence>
<gene>
    <name evidence="1" type="ORF">AQUCO_01200002v1</name>
</gene>
<name>A0A2G5E455_AQUCA</name>
<dbReference type="InParanoid" id="A0A2G5E455"/>
<proteinExistence type="predicted"/>
<reference evidence="1 2" key="1">
    <citation type="submission" date="2017-09" db="EMBL/GenBank/DDBJ databases">
        <title>WGS assembly of Aquilegia coerulea Goldsmith.</title>
        <authorList>
            <person name="Hodges S."/>
            <person name="Kramer E."/>
            <person name="Nordborg M."/>
            <person name="Tomkins J."/>
            <person name="Borevitz J."/>
            <person name="Derieg N."/>
            <person name="Yan J."/>
            <person name="Mihaltcheva S."/>
            <person name="Hayes R.D."/>
            <person name="Rokhsar D."/>
        </authorList>
    </citation>
    <scope>NUCLEOTIDE SEQUENCE [LARGE SCALE GENOMIC DNA]</scope>
    <source>
        <strain evidence="2">cv. Goldsmith</strain>
    </source>
</reference>
<organism evidence="1 2">
    <name type="scientific">Aquilegia coerulea</name>
    <name type="common">Rocky mountain columbine</name>
    <dbReference type="NCBI Taxonomy" id="218851"/>
    <lineage>
        <taxon>Eukaryota</taxon>
        <taxon>Viridiplantae</taxon>
        <taxon>Streptophyta</taxon>
        <taxon>Embryophyta</taxon>
        <taxon>Tracheophyta</taxon>
        <taxon>Spermatophyta</taxon>
        <taxon>Magnoliopsida</taxon>
        <taxon>Ranunculales</taxon>
        <taxon>Ranunculaceae</taxon>
        <taxon>Thalictroideae</taxon>
        <taxon>Aquilegia</taxon>
    </lineage>
</organism>
<evidence type="ECO:0000313" key="1">
    <source>
        <dbReference type="EMBL" id="PIA50533.1"/>
    </source>
</evidence>
<protein>
    <submittedName>
        <fullName evidence="1">Uncharacterized protein</fullName>
    </submittedName>
</protein>
<accession>A0A2G5E455</accession>